<dbReference type="Gene3D" id="2.120.10.10">
    <property type="match status" value="1"/>
</dbReference>
<name>A0ABT6F490_9BACT</name>
<protein>
    <submittedName>
        <fullName evidence="2">Sialidase family protein</fullName>
        <ecNumber evidence="2">3.2.1.-</ecNumber>
    </submittedName>
</protein>
<gene>
    <name evidence="2" type="ORF">PZE19_00415</name>
</gene>
<dbReference type="Proteomes" id="UP001216907">
    <property type="component" value="Unassembled WGS sequence"/>
</dbReference>
<dbReference type="SUPFAM" id="SSF50939">
    <property type="entry name" value="Sialidases"/>
    <property type="match status" value="1"/>
</dbReference>
<comment type="caution">
    <text evidence="2">The sequence shown here is derived from an EMBL/GenBank/DDBJ whole genome shotgun (WGS) entry which is preliminary data.</text>
</comment>
<keyword evidence="2" id="KW-0378">Hydrolase</keyword>
<keyword evidence="2" id="KW-0326">Glycosidase</keyword>
<dbReference type="PANTHER" id="PTHR43752">
    <property type="entry name" value="BNR/ASP-BOX REPEAT FAMILY PROTEIN"/>
    <property type="match status" value="1"/>
</dbReference>
<feature type="domain" description="Sialidase" evidence="1">
    <location>
        <begin position="165"/>
        <end position="365"/>
    </location>
</feature>
<sequence>MNDVPKRRSIPAVRALASFLAAWLAGVGPSSRAEPPREIHNVVVYAERGRFAGWPANHGIWSWGDEILVGFSRGWYKDRGPYHHIDKERPEEHLLARSLDGGATWKVERPLPAGVQTGAAGMRHGLLPAGPGEPDPAPLTTPLPLTRPDFAMTLRMEDSNAGASRLYFSTDRGHAWSGPYRLPLMGQVGVMARTDYLVGGPSECRLFLTASKANAKDGRPFCAETTDGGLSWRFLAYIGPEPPGYAIMPSTIALGPDDLVTTIRRADPPHSWIEAFASHDGGRSWSLLGRPEPDAGEGNPPALLHLPDGRLCLIYGYRAAPFGMRARLSGDAGRSWGEAIILRDDGGGRDLGYPRAVVRKDGSVVVVYYYHDRTGPDRYLAATIWKP</sequence>
<dbReference type="EC" id="3.2.1.-" evidence="2"/>
<dbReference type="EMBL" id="JARRAG010000001">
    <property type="protein sequence ID" value="MDG3002239.1"/>
    <property type="molecule type" value="Genomic_DNA"/>
</dbReference>
<evidence type="ECO:0000313" key="2">
    <source>
        <dbReference type="EMBL" id="MDG3002239.1"/>
    </source>
</evidence>
<dbReference type="CDD" id="cd15482">
    <property type="entry name" value="Sialidase_non-viral"/>
    <property type="match status" value="1"/>
</dbReference>
<proteinExistence type="predicted"/>
<accession>A0ABT6F490</accession>
<organism evidence="2 3">
    <name type="scientific">Paludisphaera mucosa</name>
    <dbReference type="NCBI Taxonomy" id="3030827"/>
    <lineage>
        <taxon>Bacteria</taxon>
        <taxon>Pseudomonadati</taxon>
        <taxon>Planctomycetota</taxon>
        <taxon>Planctomycetia</taxon>
        <taxon>Isosphaerales</taxon>
        <taxon>Isosphaeraceae</taxon>
        <taxon>Paludisphaera</taxon>
    </lineage>
</organism>
<reference evidence="2 3" key="1">
    <citation type="submission" date="2023-03" db="EMBL/GenBank/DDBJ databases">
        <title>Paludisphaera mucosa sp. nov. a novel planctomycete from northern fen.</title>
        <authorList>
            <person name="Ivanova A."/>
        </authorList>
    </citation>
    <scope>NUCLEOTIDE SEQUENCE [LARGE SCALE GENOMIC DNA]</scope>
    <source>
        <strain evidence="2 3">Pla2</strain>
    </source>
</reference>
<dbReference type="RefSeq" id="WP_277858603.1">
    <property type="nucleotide sequence ID" value="NZ_JARRAG010000001.1"/>
</dbReference>
<evidence type="ECO:0000259" key="1">
    <source>
        <dbReference type="Pfam" id="PF13088"/>
    </source>
</evidence>
<dbReference type="GO" id="GO:0016798">
    <property type="term" value="F:hydrolase activity, acting on glycosyl bonds"/>
    <property type="evidence" value="ECO:0007669"/>
    <property type="project" value="UniProtKB-KW"/>
</dbReference>
<evidence type="ECO:0000313" key="3">
    <source>
        <dbReference type="Proteomes" id="UP001216907"/>
    </source>
</evidence>
<dbReference type="PANTHER" id="PTHR43752:SF2">
    <property type="entry name" value="BNR_ASP-BOX REPEAT FAMILY PROTEIN"/>
    <property type="match status" value="1"/>
</dbReference>
<dbReference type="InterPro" id="IPR036278">
    <property type="entry name" value="Sialidase_sf"/>
</dbReference>
<dbReference type="InterPro" id="IPR011040">
    <property type="entry name" value="Sialidase"/>
</dbReference>
<dbReference type="Pfam" id="PF13088">
    <property type="entry name" value="BNR_2"/>
    <property type="match status" value="1"/>
</dbReference>
<keyword evidence="3" id="KW-1185">Reference proteome</keyword>